<dbReference type="AlphaFoldDB" id="A0A183TK15"/>
<keyword evidence="2" id="KW-1133">Transmembrane helix</keyword>
<dbReference type="WBParaSite" id="SSLN_0001745501-mRNA-1">
    <property type="protein sequence ID" value="SSLN_0001745501-mRNA-1"/>
    <property type="gene ID" value="SSLN_0001745501"/>
</dbReference>
<name>A0A183TK15_SCHSO</name>
<reference evidence="4 5" key="2">
    <citation type="submission" date="2018-11" db="EMBL/GenBank/DDBJ databases">
        <authorList>
            <consortium name="Pathogen Informatics"/>
        </authorList>
    </citation>
    <scope>NUCLEOTIDE SEQUENCE [LARGE SCALE GENOMIC DNA]</scope>
    <source>
        <strain evidence="4 5">NST_G2</strain>
    </source>
</reference>
<dbReference type="OrthoDB" id="10348690at2759"/>
<proteinExistence type="predicted"/>
<feature type="transmembrane region" description="Helical" evidence="2">
    <location>
        <begin position="564"/>
        <end position="585"/>
    </location>
</feature>
<keyword evidence="5" id="KW-1185">Reference proteome</keyword>
<gene>
    <name evidence="4" type="ORF">SSLN_LOCUS16813</name>
</gene>
<dbReference type="EMBL" id="UYSU01041568">
    <property type="protein sequence ID" value="VDM03199.1"/>
    <property type="molecule type" value="Genomic_DNA"/>
</dbReference>
<feature type="signal peptide" evidence="3">
    <location>
        <begin position="1"/>
        <end position="22"/>
    </location>
</feature>
<evidence type="ECO:0000256" key="1">
    <source>
        <dbReference type="SAM" id="MobiDB-lite"/>
    </source>
</evidence>
<organism evidence="6">
    <name type="scientific">Schistocephalus solidus</name>
    <name type="common">Tapeworm</name>
    <dbReference type="NCBI Taxonomy" id="70667"/>
    <lineage>
        <taxon>Eukaryota</taxon>
        <taxon>Metazoa</taxon>
        <taxon>Spiralia</taxon>
        <taxon>Lophotrochozoa</taxon>
        <taxon>Platyhelminthes</taxon>
        <taxon>Cestoda</taxon>
        <taxon>Eucestoda</taxon>
        <taxon>Diphyllobothriidea</taxon>
        <taxon>Diphyllobothriidae</taxon>
        <taxon>Schistocephalus</taxon>
    </lineage>
</organism>
<evidence type="ECO:0000313" key="6">
    <source>
        <dbReference type="WBParaSite" id="SSLN_0001745501-mRNA-1"/>
    </source>
</evidence>
<protein>
    <submittedName>
        <fullName evidence="6">Ig-like domain-containing protein</fullName>
    </submittedName>
</protein>
<keyword evidence="2" id="KW-0812">Transmembrane</keyword>
<feature type="chain" id="PRO_5043141555" evidence="3">
    <location>
        <begin position="23"/>
        <end position="655"/>
    </location>
</feature>
<evidence type="ECO:0000313" key="5">
    <source>
        <dbReference type="Proteomes" id="UP000275846"/>
    </source>
</evidence>
<feature type="region of interest" description="Disordered" evidence="1">
    <location>
        <begin position="630"/>
        <end position="655"/>
    </location>
</feature>
<evidence type="ECO:0000256" key="3">
    <source>
        <dbReference type="SAM" id="SignalP"/>
    </source>
</evidence>
<evidence type="ECO:0000256" key="2">
    <source>
        <dbReference type="SAM" id="Phobius"/>
    </source>
</evidence>
<keyword evidence="3" id="KW-0732">Signal</keyword>
<dbReference type="Proteomes" id="UP000275846">
    <property type="component" value="Unassembled WGS sequence"/>
</dbReference>
<reference evidence="6" key="1">
    <citation type="submission" date="2016-06" db="UniProtKB">
        <authorList>
            <consortium name="WormBaseParasite"/>
        </authorList>
    </citation>
    <scope>IDENTIFICATION</scope>
</reference>
<keyword evidence="2" id="KW-0472">Membrane</keyword>
<sequence>MQVLVFLNLCLLSIALVNSASGKSYAASSGAPEKPNADSAGGVLEEVMKQKRGKLLKKLIEGIKEGARAKNGFSDPLVAINYAKNQETRRMTESLRLGNRRVRRSVPNFKPPSPYAILGDSDDVVPKKSSNFLVETLPENLQLIKKNTYIHFRICVKPVIPEEVNTDRKLQFPLENCDYIEDGHRVLLEETDLPFPWLYGTFLEDEFVIIRMGGKVVLRYSPHSRHLSHYLTDASAYSHRSNRSVLISLLIDRQLINQPTEVLVESQSTIVAPIHDRSGNPSGGGYFIKEPLRGRSKWPAYFNFTVNTVSQPVVITLETDSSAPRILFNDLAGSGEFSDIDWLPSRSGQTVILGDSDVTGGSEFSPAQVVAKMRQLRDSSHRWVYPSWAGEEESYLVQLRVRRFSPVLVIEVGDVVSLHCHTLQPDTDLRVWHSLGAFRTQQQHFHQFEMRGNMSTVDVVLIAVQPTLSWSPDSFVKTGDIYVTDESVLSRVTCANVRGQTAAERQLEPQTLYFVVLNSLDYAAFLRWGAYSMRAGTKGVPLRRPPKAGAESGRKAGRLDTEDYNLIVASIVFVVVPSLMVLIMCRVFRRKQSTESIARPSLSERQEYEMTLRNVEGRLRNLQVRLAEGRGKSFGQGDTRSVDDGSETRTPSANL</sequence>
<accession>A0A183TK15</accession>
<evidence type="ECO:0000313" key="4">
    <source>
        <dbReference type="EMBL" id="VDM03199.1"/>
    </source>
</evidence>